<reference evidence="2" key="2">
    <citation type="submission" date="2018-05" db="EMBL/GenBank/DDBJ databases">
        <title>OgluRS3 (Oryza glumaepatula Reference Sequence Version 3).</title>
        <authorList>
            <person name="Zhang J."/>
            <person name="Kudrna D."/>
            <person name="Lee S."/>
            <person name="Talag J."/>
            <person name="Welchert J."/>
            <person name="Wing R.A."/>
        </authorList>
    </citation>
    <scope>NUCLEOTIDE SEQUENCE [LARGE SCALE GENOMIC DNA]</scope>
</reference>
<dbReference type="Gramene" id="OGLUM02G00300.1">
    <property type="protein sequence ID" value="OGLUM02G00300.1"/>
    <property type="gene ID" value="OGLUM02G00300"/>
</dbReference>
<accession>A0A0D9YL10</accession>
<proteinExistence type="predicted"/>
<keyword evidence="3" id="KW-1185">Reference proteome</keyword>
<evidence type="ECO:0000256" key="1">
    <source>
        <dbReference type="SAM" id="MobiDB-lite"/>
    </source>
</evidence>
<name>A0A0D9YL10_9ORYZ</name>
<reference evidence="2" key="1">
    <citation type="submission" date="2015-04" db="UniProtKB">
        <authorList>
            <consortium name="EnsemblPlants"/>
        </authorList>
    </citation>
    <scope>IDENTIFICATION</scope>
</reference>
<dbReference type="eggNOG" id="ENOG502R3PV">
    <property type="taxonomic scope" value="Eukaryota"/>
</dbReference>
<sequence length="159" mass="17584">MSLSSYLTCNLVTRQRQRGGVEEDEYDGRRQPQTATCCTALQRGVTADGLLAQPRYAPVRTPQSALLLLDPPPPAPMTPTSSSSNSNHDDDDEKKKKKQQQPMLQQQKQVRKCKSTVEEASASQLMECKGGGPPPRLRRSGGVRRDWSFEDLRANNTAA</sequence>
<evidence type="ECO:0000313" key="3">
    <source>
        <dbReference type="Proteomes" id="UP000026961"/>
    </source>
</evidence>
<dbReference type="EnsemblPlants" id="OGLUM02G00300.1">
    <property type="protein sequence ID" value="OGLUM02G00300.1"/>
    <property type="gene ID" value="OGLUM02G00300"/>
</dbReference>
<evidence type="ECO:0000313" key="2">
    <source>
        <dbReference type="EnsemblPlants" id="OGLUM02G00300.1"/>
    </source>
</evidence>
<organism evidence="2">
    <name type="scientific">Oryza glumipatula</name>
    <dbReference type="NCBI Taxonomy" id="40148"/>
    <lineage>
        <taxon>Eukaryota</taxon>
        <taxon>Viridiplantae</taxon>
        <taxon>Streptophyta</taxon>
        <taxon>Embryophyta</taxon>
        <taxon>Tracheophyta</taxon>
        <taxon>Spermatophyta</taxon>
        <taxon>Magnoliopsida</taxon>
        <taxon>Liliopsida</taxon>
        <taxon>Poales</taxon>
        <taxon>Poaceae</taxon>
        <taxon>BOP clade</taxon>
        <taxon>Oryzoideae</taxon>
        <taxon>Oryzeae</taxon>
        <taxon>Oryzinae</taxon>
        <taxon>Oryza</taxon>
    </lineage>
</organism>
<dbReference type="PANTHER" id="PTHR36019">
    <property type="entry name" value="PLANT/PROTEIN"/>
    <property type="match status" value="1"/>
</dbReference>
<feature type="region of interest" description="Disordered" evidence="1">
    <location>
        <begin position="62"/>
        <end position="159"/>
    </location>
</feature>
<dbReference type="HOGENOM" id="CLU_143117_0_0_1"/>
<dbReference type="Proteomes" id="UP000026961">
    <property type="component" value="Chromosome 2"/>
</dbReference>
<protein>
    <submittedName>
        <fullName evidence="2">Uncharacterized protein</fullName>
    </submittedName>
</protein>
<dbReference type="PANTHER" id="PTHR36019:SF3">
    <property type="entry name" value="PLANT_PROTEIN"/>
    <property type="match status" value="1"/>
</dbReference>
<feature type="compositionally biased region" description="Basic and acidic residues" evidence="1">
    <location>
        <begin position="143"/>
        <end position="153"/>
    </location>
</feature>
<dbReference type="AlphaFoldDB" id="A0A0D9YL10"/>